<reference evidence="1" key="1">
    <citation type="submission" date="2016-10" db="EMBL/GenBank/DDBJ databases">
        <title>Sequence of Gallionella enrichment culture.</title>
        <authorList>
            <person name="Poehlein A."/>
            <person name="Muehling M."/>
            <person name="Daniel R."/>
        </authorList>
    </citation>
    <scope>NUCLEOTIDE SEQUENCE</scope>
</reference>
<comment type="caution">
    <text evidence="1">The sequence shown here is derived from an EMBL/GenBank/DDBJ whole genome shotgun (WGS) entry which is preliminary data.</text>
</comment>
<accession>A0A1J5NY83</accession>
<organism evidence="1">
    <name type="scientific">mine drainage metagenome</name>
    <dbReference type="NCBI Taxonomy" id="410659"/>
    <lineage>
        <taxon>unclassified sequences</taxon>
        <taxon>metagenomes</taxon>
        <taxon>ecological metagenomes</taxon>
    </lineage>
</organism>
<protein>
    <submittedName>
        <fullName evidence="1">Uncharacterized protein</fullName>
    </submittedName>
</protein>
<sequence length="233" mass="24226">MHCLHGGVRVQQAGVIAENTPGFRHGDRVVGGYGGAHLPQAGDNDAAGSCAHVVGVGLEGQTPEGEIHALEVGAESGPDLLQQDAFLRIVGVLHRSQHLHRLADILGGADQRLHILGEAGAAVAAAGIKEIVADARIGADADAHLLDVGTEPVGQVGQFVHERDAGGQHAVGCVLGKLCALDIHDDDTVVVAVERRIDVAHQLLGAGVLAADDDAVRPHEIFDCRAFLEEFRV</sequence>
<name>A0A1J5NY83_9ZZZZ</name>
<evidence type="ECO:0000313" key="1">
    <source>
        <dbReference type="EMBL" id="OIQ64225.1"/>
    </source>
</evidence>
<dbReference type="EMBL" id="MLJW01008310">
    <property type="protein sequence ID" value="OIQ64225.1"/>
    <property type="molecule type" value="Genomic_DNA"/>
</dbReference>
<gene>
    <name evidence="1" type="ORF">GALL_542250</name>
</gene>
<proteinExistence type="predicted"/>
<dbReference type="AlphaFoldDB" id="A0A1J5NY83"/>